<dbReference type="EMBL" id="RQEY01000023">
    <property type="protein sequence ID" value="TGK36518.1"/>
    <property type="molecule type" value="Genomic_DNA"/>
</dbReference>
<dbReference type="Proteomes" id="UP000298097">
    <property type="component" value="Unassembled WGS sequence"/>
</dbReference>
<proteinExistence type="predicted"/>
<organism evidence="1 2">
    <name type="scientific">Leptospira andrefontaineae</name>
    <dbReference type="NCBI Taxonomy" id="2484976"/>
    <lineage>
        <taxon>Bacteria</taxon>
        <taxon>Pseudomonadati</taxon>
        <taxon>Spirochaetota</taxon>
        <taxon>Spirochaetia</taxon>
        <taxon>Leptospirales</taxon>
        <taxon>Leptospiraceae</taxon>
        <taxon>Leptospira</taxon>
    </lineage>
</organism>
<evidence type="ECO:0000313" key="2">
    <source>
        <dbReference type="Proteomes" id="UP000298097"/>
    </source>
</evidence>
<gene>
    <name evidence="1" type="ORF">EHO65_17110</name>
</gene>
<reference evidence="1" key="1">
    <citation type="journal article" date="2019" name="PLoS Negl. Trop. Dis.">
        <title>Revisiting the worldwide diversity of Leptospira species in the environment.</title>
        <authorList>
            <person name="Vincent A.T."/>
            <person name="Schiettekatte O."/>
            <person name="Bourhy P."/>
            <person name="Veyrier F.J."/>
            <person name="Picardeau M."/>
        </authorList>
    </citation>
    <scope>NUCLEOTIDE SEQUENCE [LARGE SCALE GENOMIC DNA]</scope>
    <source>
        <strain evidence="1">201800301</strain>
    </source>
</reference>
<protein>
    <submittedName>
        <fullName evidence="1">Uncharacterized protein</fullName>
    </submittedName>
</protein>
<evidence type="ECO:0000313" key="1">
    <source>
        <dbReference type="EMBL" id="TGK36518.1"/>
    </source>
</evidence>
<accession>A0A4R9GXV7</accession>
<name>A0A4R9GXV7_9LEPT</name>
<dbReference type="OrthoDB" id="344376at2"/>
<sequence length="84" mass="9941">MGDKNHIKRFIRTLCKYGQKFWKIFPIICDFASNQTTKQKILSKERNFSVITKANIAFSLILVDISHFGEFYIFRLKKEGEVHL</sequence>
<keyword evidence="2" id="KW-1185">Reference proteome</keyword>
<comment type="caution">
    <text evidence="1">The sequence shown here is derived from an EMBL/GenBank/DDBJ whole genome shotgun (WGS) entry which is preliminary data.</text>
</comment>
<dbReference type="AlphaFoldDB" id="A0A4R9GXV7"/>